<protein>
    <submittedName>
        <fullName evidence="2">Uncharacterized protein</fullName>
    </submittedName>
</protein>
<sequence length="53" mass="5817">MGKFIGFIMFFLFILVIAAVPYLIVAHFFGWKAAFAVWAVLVIAGAIRKAGRG</sequence>
<feature type="transmembrane region" description="Helical" evidence="1">
    <location>
        <begin position="7"/>
        <end position="24"/>
    </location>
</feature>
<dbReference type="KEGG" id="vg:55003075"/>
<reference evidence="3" key="1">
    <citation type="submission" date="2018-08" db="EMBL/GenBank/DDBJ databases">
        <title>SRE bacteriophages.</title>
        <authorList>
            <person name="Carstens A.B."/>
            <person name="Djurhuus A.M."/>
            <person name="Kot W."/>
            <person name="Hansen L.H."/>
        </authorList>
    </citation>
    <scope>NUCLEOTIDE SEQUENCE [LARGE SCALE GENOMIC DNA]</scope>
</reference>
<keyword evidence="1" id="KW-0812">Transmembrane</keyword>
<keyword evidence="1" id="KW-1133">Transmembrane helix</keyword>
<dbReference type="GeneID" id="55003075"/>
<organism evidence="2 3">
    <name type="scientific">Dickeya phage Mysterion</name>
    <dbReference type="NCBI Taxonomy" id="2320193"/>
    <lineage>
        <taxon>Viruses</taxon>
        <taxon>Duplodnaviria</taxon>
        <taxon>Heunggongvirae</taxon>
        <taxon>Uroviricota</taxon>
        <taxon>Caudoviricetes</taxon>
        <taxon>Autographivirales</taxon>
        <taxon>Autotranscriptaviridae</taxon>
        <taxon>Studiervirinae</taxon>
        <taxon>Aarhusvirus</taxon>
        <taxon>Aarhusvirus mysterion</taxon>
    </lineage>
</organism>
<keyword evidence="1" id="KW-0472">Membrane</keyword>
<dbReference type="RefSeq" id="YP_009812042.1">
    <property type="nucleotide sequence ID" value="NC_048060.1"/>
</dbReference>
<evidence type="ECO:0000313" key="2">
    <source>
        <dbReference type="EMBL" id="AXY81945.1"/>
    </source>
</evidence>
<feature type="transmembrane region" description="Helical" evidence="1">
    <location>
        <begin position="30"/>
        <end position="47"/>
    </location>
</feature>
<evidence type="ECO:0000313" key="3">
    <source>
        <dbReference type="Proteomes" id="UP000263979"/>
    </source>
</evidence>
<name>A0A385IGG6_9CAUD</name>
<evidence type="ECO:0000256" key="1">
    <source>
        <dbReference type="SAM" id="Phobius"/>
    </source>
</evidence>
<dbReference type="Proteomes" id="UP000263979">
    <property type="component" value="Segment"/>
</dbReference>
<accession>A0A385IGG6</accession>
<keyword evidence="3" id="KW-1185">Reference proteome</keyword>
<dbReference type="EMBL" id="MH807817">
    <property type="protein sequence ID" value="AXY81945.1"/>
    <property type="molecule type" value="Genomic_DNA"/>
</dbReference>
<proteinExistence type="predicted"/>